<evidence type="ECO:0000313" key="3">
    <source>
        <dbReference type="EMBL" id="MBM5572642.1"/>
    </source>
</evidence>
<dbReference type="Pfam" id="PF17171">
    <property type="entry name" value="GST_C_6"/>
    <property type="match status" value="1"/>
</dbReference>
<dbReference type="InterPro" id="IPR026928">
    <property type="entry name" value="FAX/IsoI-like"/>
</dbReference>
<dbReference type="SFLD" id="SFLDS00019">
    <property type="entry name" value="Glutathione_Transferase_(cytos"/>
    <property type="match status" value="1"/>
</dbReference>
<dbReference type="InterPro" id="IPR033468">
    <property type="entry name" value="Metaxin_GST"/>
</dbReference>
<dbReference type="InterPro" id="IPR036249">
    <property type="entry name" value="Thioredoxin-like_sf"/>
</dbReference>
<comment type="caution">
    <text evidence="3">The sequence shown here is derived from an EMBL/GenBank/DDBJ whole genome shotgun (WGS) entry which is preliminary data.</text>
</comment>
<dbReference type="SFLD" id="SFLDG01180">
    <property type="entry name" value="SUF1"/>
    <property type="match status" value="1"/>
</dbReference>
<protein>
    <submittedName>
        <fullName evidence="3">Glutathione S-transferase family protein</fullName>
    </submittedName>
</protein>
<evidence type="ECO:0000259" key="1">
    <source>
        <dbReference type="Pfam" id="PF17171"/>
    </source>
</evidence>
<reference evidence="3 4" key="1">
    <citation type="submission" date="2019-11" db="EMBL/GenBank/DDBJ databases">
        <title>Novel Deefgea species.</title>
        <authorList>
            <person name="Han J.-H."/>
        </authorList>
    </citation>
    <scope>NUCLEOTIDE SEQUENCE [LARGE SCALE GENOMIC DNA]</scope>
    <source>
        <strain evidence="3 4">LMG 24817</strain>
    </source>
</reference>
<dbReference type="CDD" id="cd03193">
    <property type="entry name" value="GST_C_Metaxin"/>
    <property type="match status" value="1"/>
</dbReference>
<dbReference type="Pfam" id="PF17172">
    <property type="entry name" value="GST_N_4"/>
    <property type="match status" value="1"/>
</dbReference>
<feature type="domain" description="Thioredoxin-like fold" evidence="2">
    <location>
        <begin position="18"/>
        <end position="113"/>
    </location>
</feature>
<feature type="domain" description="Metaxin glutathione S-transferase" evidence="1">
    <location>
        <begin position="163"/>
        <end position="225"/>
    </location>
</feature>
<dbReference type="InterPro" id="IPR040079">
    <property type="entry name" value="Glutathione_S-Trfase"/>
</dbReference>
<dbReference type="Gene3D" id="3.40.30.10">
    <property type="entry name" value="Glutaredoxin"/>
    <property type="match status" value="1"/>
</dbReference>
<proteinExistence type="predicted"/>
<dbReference type="SUPFAM" id="SSF47616">
    <property type="entry name" value="GST C-terminal domain-like"/>
    <property type="match status" value="1"/>
</dbReference>
<dbReference type="EMBL" id="WOFE01000009">
    <property type="protein sequence ID" value="MBM5572642.1"/>
    <property type="molecule type" value="Genomic_DNA"/>
</dbReference>
<dbReference type="InterPro" id="IPR036282">
    <property type="entry name" value="Glutathione-S-Trfase_C_sf"/>
</dbReference>
<accession>A0ABS2CET7</accession>
<dbReference type="PANTHER" id="PTHR12289:SF41">
    <property type="entry name" value="FAILED AXON CONNECTIONS-RELATED"/>
    <property type="match status" value="1"/>
</dbReference>
<dbReference type="PANTHER" id="PTHR12289">
    <property type="entry name" value="METAXIN RELATED"/>
    <property type="match status" value="1"/>
</dbReference>
<dbReference type="Gene3D" id="1.20.1050.10">
    <property type="match status" value="1"/>
</dbReference>
<evidence type="ECO:0000259" key="2">
    <source>
        <dbReference type="Pfam" id="PF17172"/>
    </source>
</evidence>
<dbReference type="RefSeq" id="WP_203571970.1">
    <property type="nucleotide sequence ID" value="NZ_WOFE01000009.1"/>
</dbReference>
<evidence type="ECO:0000313" key="4">
    <source>
        <dbReference type="Proteomes" id="UP001195660"/>
    </source>
</evidence>
<dbReference type="SFLD" id="SFLDG01200">
    <property type="entry name" value="SUF1.1"/>
    <property type="match status" value="1"/>
</dbReference>
<organism evidence="3 4">
    <name type="scientific">Deefgea chitinilytica</name>
    <dbReference type="NCBI Taxonomy" id="570276"/>
    <lineage>
        <taxon>Bacteria</taxon>
        <taxon>Pseudomonadati</taxon>
        <taxon>Pseudomonadota</taxon>
        <taxon>Betaproteobacteria</taxon>
        <taxon>Neisseriales</taxon>
        <taxon>Chitinibacteraceae</taxon>
        <taxon>Deefgea</taxon>
    </lineage>
</organism>
<keyword evidence="4" id="KW-1185">Reference proteome</keyword>
<dbReference type="InterPro" id="IPR012336">
    <property type="entry name" value="Thioredoxin-like_fold"/>
</dbReference>
<sequence length="234" mass="26001">MLTLNVFGAAFGLPDLSPFVTKTLVLLKMSGLPFETRRQGIKGAPKGKLPWLQDGEQAIADSTFIRLHLEQQHGCDFSGGYDAGQLALGWTVEKMLEEHLYWLGVYARWADDYNFNTTTSKLFNRIPWPMRALARNHFRKKMLAALKAQGMGRHSDAERAVFAQRDLAALAALLGDKPFLLGDTPCGYDASVYAFVNTALNPAFTSSLRTAAESHETLKAYVARMHALYFPAVE</sequence>
<name>A0ABS2CET7_9NEIS</name>
<dbReference type="SUPFAM" id="SSF52833">
    <property type="entry name" value="Thioredoxin-like"/>
    <property type="match status" value="1"/>
</dbReference>
<dbReference type="Proteomes" id="UP001195660">
    <property type="component" value="Unassembled WGS sequence"/>
</dbReference>
<dbReference type="InterPro" id="IPR050931">
    <property type="entry name" value="Mito_Protein_Transport_Metaxin"/>
</dbReference>
<gene>
    <name evidence="3" type="ORF">GM173_13795</name>
</gene>